<name>A0A1B7YHF8_COLHI</name>
<protein>
    <submittedName>
        <fullName evidence="2">Uncharacterized protein</fullName>
    </submittedName>
</protein>
<dbReference type="Proteomes" id="UP000092177">
    <property type="component" value="Chromosome 3"/>
</dbReference>
<proteinExistence type="predicted"/>
<evidence type="ECO:0000313" key="2">
    <source>
        <dbReference type="EMBL" id="OBR11581.1"/>
    </source>
</evidence>
<dbReference type="OrthoDB" id="3766406at2759"/>
<organism evidence="2 3">
    <name type="scientific">Colletotrichum higginsianum (strain IMI 349063)</name>
    <name type="common">Crucifer anthracnose fungus</name>
    <dbReference type="NCBI Taxonomy" id="759273"/>
    <lineage>
        <taxon>Eukaryota</taxon>
        <taxon>Fungi</taxon>
        <taxon>Dikarya</taxon>
        <taxon>Ascomycota</taxon>
        <taxon>Pezizomycotina</taxon>
        <taxon>Sordariomycetes</taxon>
        <taxon>Hypocreomycetidae</taxon>
        <taxon>Glomerellales</taxon>
        <taxon>Glomerellaceae</taxon>
        <taxon>Colletotrichum</taxon>
        <taxon>Colletotrichum destructivum species complex</taxon>
    </lineage>
</organism>
<dbReference type="EMBL" id="LTAN01000003">
    <property type="protein sequence ID" value="OBR11581.1"/>
    <property type="molecule type" value="Genomic_DNA"/>
</dbReference>
<dbReference type="RefSeq" id="XP_018160098.1">
    <property type="nucleotide sequence ID" value="XM_018298852.1"/>
</dbReference>
<reference evidence="3" key="1">
    <citation type="journal article" date="2017" name="BMC Genomics">
        <title>Gapless genome assembly of Colletotrichum higginsianum reveals chromosome structure and association of transposable elements with secondary metabolite gene clusters.</title>
        <authorList>
            <person name="Dallery J.-F."/>
            <person name="Lapalu N."/>
            <person name="Zampounis A."/>
            <person name="Pigne S."/>
            <person name="Luyten I."/>
            <person name="Amselem J."/>
            <person name="Wittenberg A.H.J."/>
            <person name="Zhou S."/>
            <person name="de Queiroz M.V."/>
            <person name="Robin G.P."/>
            <person name="Auger A."/>
            <person name="Hainaut M."/>
            <person name="Henrissat B."/>
            <person name="Kim K.-T."/>
            <person name="Lee Y.-H."/>
            <person name="Lespinet O."/>
            <person name="Schwartz D.C."/>
            <person name="Thon M.R."/>
            <person name="O'Connell R.J."/>
        </authorList>
    </citation>
    <scope>NUCLEOTIDE SEQUENCE [LARGE SCALE GENOMIC DNA]</scope>
    <source>
        <strain evidence="3">IMI 349063</strain>
    </source>
</reference>
<dbReference type="GeneID" id="28862959"/>
<gene>
    <name evidence="2" type="ORF">CH63R_03877</name>
</gene>
<sequence length="838" mass="95310">MAQAGPAAANMPALTPQHRLHLRQLLSWYQDQNIPAPVKSIMSHEQFFDAHWLLGDGDFPYDPDHNQAVPPSFDITGSQQQQHVYKGFVYKCADLALCLLMTPRSRGELESLIKDIVGHWNRLGQAHIYPHDFQTPQDDRKHAEFVISFLQKLNHLFPQIVVDTNEKLGGSEAETTRLQWLLQGMNWRDYNPQNACTIAVNEMMIFAARDAGRAAMNPRIAHSTRQIALTNWVNLMFIMTIGMAHEYVHCIVGAMRAGISPSTPLRVHFDLDEMKAKDEENLLPVEAAWMNAPDLDHIPPGFEQELTGESGFAWEARVLGGRVVNCSAYFLGSSLERKRLVVHETYYSPRKDLAGLLGLHVRWYNSTGKEAYLRVLLMIADQLCTPSQVAFALTCKYFFTTLCPTHQFPPPNMDDLLAILLLLGRDMPKWFLCFGCKRLLPLKQNNEGNLQGQLHTNCDSKLQIVREFLHQRPIRRRPIGSCRGVNSLHRWIESLSLVTWRPAVNGLERGVPEITFTEGHLIMNRHFYGTAHGLPTQHLESIFEFERSIPLDNGEIKTRHFPLDAYLRSKRYNLRPLRQNTLQAATRWTFTHETSAKVLDDELYICRHHDINGPPCCTTDFSRVIDSLELPVCRHILGSSKMPSLRFWEQGNTCIPELQSIRISATEPQLDVHPDNGVGSCRRCFTDYEIAIERGGDQRKWSLKLTTYHKLGSFRTLKDDAWLGLIQTTRPRILPEFHGKAPAGGVRKKWLQDRGKTSTAAGERSNSETSTHAGPLPSWLSSFSFMVKRRYSRFDGPSFDSWLAYRKAVVMCYSGQGEEGRPGSVTYRGTKSVGEILD</sequence>
<comment type="caution">
    <text evidence="2">The sequence shown here is derived from an EMBL/GenBank/DDBJ whole genome shotgun (WGS) entry which is preliminary data.</text>
</comment>
<dbReference type="AlphaFoldDB" id="A0A1B7YHF8"/>
<keyword evidence="3" id="KW-1185">Reference proteome</keyword>
<dbReference type="VEuPathDB" id="FungiDB:CH63R_03877"/>
<evidence type="ECO:0000313" key="3">
    <source>
        <dbReference type="Proteomes" id="UP000092177"/>
    </source>
</evidence>
<accession>A0A1B7YHF8</accession>
<evidence type="ECO:0000256" key="1">
    <source>
        <dbReference type="SAM" id="MobiDB-lite"/>
    </source>
</evidence>
<feature type="region of interest" description="Disordered" evidence="1">
    <location>
        <begin position="751"/>
        <end position="774"/>
    </location>
</feature>
<dbReference type="KEGG" id="chig:CH63R_03877"/>